<dbReference type="Proteomes" id="UP000293045">
    <property type="component" value="Unassembled WGS sequence"/>
</dbReference>
<reference evidence="1 2" key="1">
    <citation type="submission" date="2017-12" db="EMBL/GenBank/DDBJ databases">
        <authorList>
            <person name="Pombert J.-F."/>
            <person name="Haag K.L."/>
            <person name="Ebert D."/>
        </authorList>
    </citation>
    <scope>NUCLEOTIDE SEQUENCE [LARGE SCALE GENOMIC DNA]</scope>
    <source>
        <strain evidence="1">IL-BN-2</strain>
    </source>
</reference>
<accession>A0A4Q9LLN1</accession>
<name>A0A4Q9LLN1_9MICR</name>
<sequence>MKFYVPALMVLFFQSYDGFYDKFFHLGKNDKMKTTTDKDHKDKVVIFESNNRAFNKEIFEDISNSRIILKDYIKIYYLEVESDIFLETLFSKVENAITDNNLNNNGFEIEKYEFTIIKTIFDEIFNLFEKDINKECEEIVSELKEFLTMKFKAKMDKNPISSLVKNKPIGKISIDSDEIKFKLSVYFKTFILNYLKNLFTYFGNFKTFAQEVILKNHSISYYYKTSEFKKLNYIFTCLKYETLDIDTLSINFLFNCNNMNRLEEIIKVAYAEISNNCNDLMTEKSQVDYILFCLTDKIMNSKVDFSKNFKNIETKFLTLDKKTFPLTKKTIKMYKMLDMVLILDLESIFLEFFGKTYKIIHIIGNRKIFHFKKLFQSLENTDLSKFNCFKQQEKKQIFKIFNKTILKTIREVYFKTVRISISVFIDKSDSFLSIYSKDFYYSNAGSNYSDSQKQIVRFLLSNNFFNGEFLRLTKEYLNFSNKSNIFVYELET</sequence>
<gene>
    <name evidence="1" type="ORF">CWI39_0090p0040</name>
</gene>
<proteinExistence type="predicted"/>
<dbReference type="AlphaFoldDB" id="A0A4Q9LLN1"/>
<dbReference type="EMBL" id="PIXR01000090">
    <property type="protein sequence ID" value="TBU09243.1"/>
    <property type="molecule type" value="Genomic_DNA"/>
</dbReference>
<evidence type="ECO:0000313" key="2">
    <source>
        <dbReference type="Proteomes" id="UP000293045"/>
    </source>
</evidence>
<evidence type="ECO:0000313" key="1">
    <source>
        <dbReference type="EMBL" id="TBU09243.1"/>
    </source>
</evidence>
<dbReference type="VEuPathDB" id="MicrosporidiaDB:CWI39_0090p0040"/>
<protein>
    <submittedName>
        <fullName evidence="1">Uncharacterized protein</fullName>
    </submittedName>
</protein>
<dbReference type="VEuPathDB" id="MicrosporidiaDB:CWI36_0534p0010"/>
<comment type="caution">
    <text evidence="1">The sequence shown here is derived from an EMBL/GenBank/DDBJ whole genome shotgun (WGS) entry which is preliminary data.</text>
</comment>
<organism evidence="1 2">
    <name type="scientific">Hamiltosporidium magnivora</name>
    <dbReference type="NCBI Taxonomy" id="148818"/>
    <lineage>
        <taxon>Eukaryota</taxon>
        <taxon>Fungi</taxon>
        <taxon>Fungi incertae sedis</taxon>
        <taxon>Microsporidia</taxon>
        <taxon>Dubosqiidae</taxon>
        <taxon>Hamiltosporidium</taxon>
    </lineage>
</organism>